<feature type="region of interest" description="Disordered" evidence="2">
    <location>
        <begin position="201"/>
        <end position="238"/>
    </location>
</feature>
<dbReference type="InterPro" id="IPR025207">
    <property type="entry name" value="Sim4_Fta4"/>
</dbReference>
<dbReference type="STRING" id="573508.A0A1E3B7H3"/>
<protein>
    <recommendedName>
        <fullName evidence="5">Kinetochore protein fta4</fullName>
    </recommendedName>
</protein>
<dbReference type="EMBL" id="JXNT01000010">
    <property type="protein sequence ID" value="ODM16741.1"/>
    <property type="molecule type" value="Genomic_DNA"/>
</dbReference>
<dbReference type="AlphaFoldDB" id="A0A1E3B7H3"/>
<gene>
    <name evidence="3" type="ORF">SI65_07706</name>
</gene>
<dbReference type="OrthoDB" id="21214at2759"/>
<dbReference type="VEuPathDB" id="FungiDB:SI65_07706"/>
<dbReference type="Pfam" id="PF13093">
    <property type="entry name" value="FTA4"/>
    <property type="match status" value="1"/>
</dbReference>
<reference evidence="3 4" key="1">
    <citation type="journal article" date="2016" name="BMC Genomics">
        <title>Comparative genomic and transcriptomic analyses of the Fuzhuan brick tea-fermentation fungus Aspergillus cristatus.</title>
        <authorList>
            <person name="Ge Y."/>
            <person name="Wang Y."/>
            <person name="Liu Y."/>
            <person name="Tan Y."/>
            <person name="Ren X."/>
            <person name="Zhang X."/>
            <person name="Hyde K.D."/>
            <person name="Liu Y."/>
            <person name="Liu Z."/>
        </authorList>
    </citation>
    <scope>NUCLEOTIDE SEQUENCE [LARGE SCALE GENOMIC DNA]</scope>
    <source>
        <strain evidence="3 4">GZAAS20.1005</strain>
    </source>
</reference>
<name>A0A1E3B7H3_ASPCR</name>
<proteinExistence type="predicted"/>
<sequence length="238" mass="27432">MDSTRTVSELKASFIRTQVRILSESLEPAENWRDYAVETEADDLSDKVVEDVMQKVNATLKQHNRIVYSSQAIHHVAQQVASLYWSAVSQEVRSLGSNGKGVEKTVDLSNQLNIAKLPTRLEHPSASEEERMRYRQLRERLTELNEQRQQRQRRLDQLRRLQRLLEPFLEPQQNIQPNLITRDGELVQELEKMRMLVARVGGRIGQKKRPSDDASQTENVSYPTGSDQKLEALLDLDS</sequence>
<dbReference type="PANTHER" id="PTHR42040:SF1">
    <property type="entry name" value="INNER KINETOCHORE SUBUNIT FTA4"/>
    <property type="match status" value="1"/>
</dbReference>
<comment type="caution">
    <text evidence="3">The sequence shown here is derived from an EMBL/GenBank/DDBJ whole genome shotgun (WGS) entry which is preliminary data.</text>
</comment>
<evidence type="ECO:0000313" key="4">
    <source>
        <dbReference type="Proteomes" id="UP000094569"/>
    </source>
</evidence>
<evidence type="ECO:0000313" key="3">
    <source>
        <dbReference type="EMBL" id="ODM16741.1"/>
    </source>
</evidence>
<dbReference type="PANTHER" id="PTHR42040">
    <property type="entry name" value="INNER KINETOCHORE SUBUNIT FTA4"/>
    <property type="match status" value="1"/>
</dbReference>
<organism evidence="3 4">
    <name type="scientific">Aspergillus cristatus</name>
    <name type="common">Chinese Fuzhuan brick tea-fermentation fungus</name>
    <name type="synonym">Eurotium cristatum</name>
    <dbReference type="NCBI Taxonomy" id="573508"/>
    <lineage>
        <taxon>Eukaryota</taxon>
        <taxon>Fungi</taxon>
        <taxon>Dikarya</taxon>
        <taxon>Ascomycota</taxon>
        <taxon>Pezizomycotina</taxon>
        <taxon>Eurotiomycetes</taxon>
        <taxon>Eurotiomycetidae</taxon>
        <taxon>Eurotiales</taxon>
        <taxon>Aspergillaceae</taxon>
        <taxon>Aspergillus</taxon>
        <taxon>Aspergillus subgen. Aspergillus</taxon>
    </lineage>
</organism>
<evidence type="ECO:0000256" key="2">
    <source>
        <dbReference type="SAM" id="MobiDB-lite"/>
    </source>
</evidence>
<keyword evidence="4" id="KW-1185">Reference proteome</keyword>
<accession>A0A1E3B7H3</accession>
<dbReference type="GO" id="GO:0031511">
    <property type="term" value="C:Mis6-Sim4 complex"/>
    <property type="evidence" value="ECO:0007669"/>
    <property type="project" value="InterPro"/>
</dbReference>
<feature type="coiled-coil region" evidence="1">
    <location>
        <begin position="127"/>
        <end position="164"/>
    </location>
</feature>
<dbReference type="Proteomes" id="UP000094569">
    <property type="component" value="Unassembled WGS sequence"/>
</dbReference>
<evidence type="ECO:0008006" key="5">
    <source>
        <dbReference type="Google" id="ProtNLM"/>
    </source>
</evidence>
<evidence type="ECO:0000256" key="1">
    <source>
        <dbReference type="SAM" id="Coils"/>
    </source>
</evidence>
<keyword evidence="1" id="KW-0175">Coiled coil</keyword>
<feature type="compositionally biased region" description="Polar residues" evidence="2">
    <location>
        <begin position="213"/>
        <end position="227"/>
    </location>
</feature>